<name>A0ACB6QUX1_9PLEO</name>
<evidence type="ECO:0000313" key="2">
    <source>
        <dbReference type="Proteomes" id="UP000799755"/>
    </source>
</evidence>
<sequence>SVLASRLPANPNVTVLVVEAGGDNRAYTDSIAPFSASGLANSGAGWKWTTIPQPGFSNRSVEFERGYVLGGSSSNSEWCSYSLASWLAVEGHYSKSSRMVPPVNGHNNSEQLIPSAHGNGPVEVSVAGKRSRTAVAYLNPLIIRVELT</sequence>
<gene>
    <name evidence="1" type="ORF">BDR25DRAFT_224910</name>
</gene>
<feature type="non-terminal residue" evidence="1">
    <location>
        <position position="1"/>
    </location>
</feature>
<evidence type="ECO:0000313" key="1">
    <source>
        <dbReference type="EMBL" id="KAF2470651.1"/>
    </source>
</evidence>
<comment type="caution">
    <text evidence="1">The sequence shown here is derived from an EMBL/GenBank/DDBJ whole genome shotgun (WGS) entry which is preliminary data.</text>
</comment>
<dbReference type="EMBL" id="MU003507">
    <property type="protein sequence ID" value="KAF2470651.1"/>
    <property type="molecule type" value="Genomic_DNA"/>
</dbReference>
<protein>
    <submittedName>
        <fullName evidence="1">Uncharacterized protein</fullName>
    </submittedName>
</protein>
<organism evidence="1 2">
    <name type="scientific">Lindgomyces ingoldianus</name>
    <dbReference type="NCBI Taxonomy" id="673940"/>
    <lineage>
        <taxon>Eukaryota</taxon>
        <taxon>Fungi</taxon>
        <taxon>Dikarya</taxon>
        <taxon>Ascomycota</taxon>
        <taxon>Pezizomycotina</taxon>
        <taxon>Dothideomycetes</taxon>
        <taxon>Pleosporomycetidae</taxon>
        <taxon>Pleosporales</taxon>
        <taxon>Lindgomycetaceae</taxon>
        <taxon>Lindgomyces</taxon>
    </lineage>
</organism>
<dbReference type="Proteomes" id="UP000799755">
    <property type="component" value="Unassembled WGS sequence"/>
</dbReference>
<proteinExistence type="predicted"/>
<keyword evidence="2" id="KW-1185">Reference proteome</keyword>
<reference evidence="1" key="1">
    <citation type="journal article" date="2020" name="Stud. Mycol.">
        <title>101 Dothideomycetes genomes: a test case for predicting lifestyles and emergence of pathogens.</title>
        <authorList>
            <person name="Haridas S."/>
            <person name="Albert R."/>
            <person name="Binder M."/>
            <person name="Bloem J."/>
            <person name="Labutti K."/>
            <person name="Salamov A."/>
            <person name="Andreopoulos B."/>
            <person name="Baker S."/>
            <person name="Barry K."/>
            <person name="Bills G."/>
            <person name="Bluhm B."/>
            <person name="Cannon C."/>
            <person name="Castanera R."/>
            <person name="Culley D."/>
            <person name="Daum C."/>
            <person name="Ezra D."/>
            <person name="Gonzalez J."/>
            <person name="Henrissat B."/>
            <person name="Kuo A."/>
            <person name="Liang C."/>
            <person name="Lipzen A."/>
            <person name="Lutzoni F."/>
            <person name="Magnuson J."/>
            <person name="Mondo S."/>
            <person name="Nolan M."/>
            <person name="Ohm R."/>
            <person name="Pangilinan J."/>
            <person name="Park H.-J."/>
            <person name="Ramirez L."/>
            <person name="Alfaro M."/>
            <person name="Sun H."/>
            <person name="Tritt A."/>
            <person name="Yoshinaga Y."/>
            <person name="Zwiers L.-H."/>
            <person name="Turgeon B."/>
            <person name="Goodwin S."/>
            <person name="Spatafora J."/>
            <person name="Crous P."/>
            <person name="Grigoriev I."/>
        </authorList>
    </citation>
    <scope>NUCLEOTIDE SEQUENCE</scope>
    <source>
        <strain evidence="1">ATCC 200398</strain>
    </source>
</reference>
<accession>A0ACB6QUX1</accession>